<keyword evidence="5" id="KW-1185">Reference proteome</keyword>
<dbReference type="SUPFAM" id="SSF55729">
    <property type="entry name" value="Acyl-CoA N-acyltransferases (Nat)"/>
    <property type="match status" value="1"/>
</dbReference>
<evidence type="ECO:0000256" key="3">
    <source>
        <dbReference type="ARBA" id="ARBA00023315"/>
    </source>
</evidence>
<proteinExistence type="predicted"/>
<dbReference type="PANTHER" id="PTHR30420:SF1">
    <property type="entry name" value="ARGININE N-SUCCINYLTRANSFERASE"/>
    <property type="match status" value="1"/>
</dbReference>
<protein>
    <submittedName>
        <fullName evidence="4">Arginine N-succinyltransferase</fullName>
    </submittedName>
</protein>
<gene>
    <name evidence="4" type="ORF">MNR06_11310</name>
</gene>
<dbReference type="RefSeq" id="WP_243536096.1">
    <property type="nucleotide sequence ID" value="NZ_CP093442.1"/>
</dbReference>
<evidence type="ECO:0000256" key="1">
    <source>
        <dbReference type="ARBA" id="ARBA00022503"/>
    </source>
</evidence>
<evidence type="ECO:0000256" key="2">
    <source>
        <dbReference type="ARBA" id="ARBA00022679"/>
    </source>
</evidence>
<evidence type="ECO:0000313" key="4">
    <source>
        <dbReference type="EMBL" id="UOF00289.1"/>
    </source>
</evidence>
<dbReference type="PANTHER" id="PTHR30420">
    <property type="entry name" value="N-SUCCINYLARGININE DIHYDROLASE"/>
    <property type="match status" value="1"/>
</dbReference>
<keyword evidence="3" id="KW-0012">Acyltransferase</keyword>
<keyword evidence="1" id="KW-0056">Arginine metabolism</keyword>
<evidence type="ECO:0000313" key="5">
    <source>
        <dbReference type="Proteomes" id="UP000830116"/>
    </source>
</evidence>
<dbReference type="InterPro" id="IPR016181">
    <property type="entry name" value="Acyl_CoA_acyltransferase"/>
</dbReference>
<keyword evidence="2" id="KW-0808">Transferase</keyword>
<organism evidence="4 5">
    <name type="scientific">Bdellovibrio reynosensis</name>
    <dbReference type="NCBI Taxonomy" id="2835041"/>
    <lineage>
        <taxon>Bacteria</taxon>
        <taxon>Pseudomonadati</taxon>
        <taxon>Bdellovibrionota</taxon>
        <taxon>Bdellovibrionia</taxon>
        <taxon>Bdellovibrionales</taxon>
        <taxon>Pseudobdellovibrionaceae</taxon>
        <taxon>Bdellovibrio</taxon>
    </lineage>
</organism>
<name>A0ABY4C662_9BACT</name>
<accession>A0ABY4C662</accession>
<sequence>MSFIIRPVKYDDLTQLVDLAKQFNLLNLPGDKKVIGEKIDRSELSFAGKLPKHKAEYLFVVEDIEEKQVVGSSLVIAKHGDDNVPHSFFKILKKDHFSEDLGIGFIHQVLRFQLDWDGPTEIGGLLVDKSYRRRPEKLGKQISLSRFLYMALHPDRFEKRVLCELTPPLTDEGRSEFWEALGRRFTGLPYQEADLLSQSHKEFIESLFPPDDIYLCLLDSKARLVLGRVGEATKPAQHLLENIGFKYLDEVDPFDGGPHYGANTTDILPIKYGKRLKVAEFNDAAYKEQALIATTGEDFKVSLGSADVRGNEVAIAPKTRQLLEIEIGDEVFMAPFNYSNRGN</sequence>
<reference evidence="4" key="1">
    <citation type="submission" date="2022-03" db="EMBL/GenBank/DDBJ databases">
        <title>Genome Identification and Characterization of new species Bdellovibrio reynosense LBG001 sp. nov. from a Mexico soil sample.</title>
        <authorList>
            <person name="Camilli A."/>
            <person name="Ajao Y."/>
            <person name="Guo X."/>
        </authorList>
    </citation>
    <scope>NUCLEOTIDE SEQUENCE</scope>
    <source>
        <strain evidence="4">LBG001</strain>
    </source>
</reference>
<dbReference type="EMBL" id="CP093442">
    <property type="protein sequence ID" value="UOF00289.1"/>
    <property type="molecule type" value="Genomic_DNA"/>
</dbReference>
<dbReference type="Proteomes" id="UP000830116">
    <property type="component" value="Chromosome"/>
</dbReference>
<dbReference type="Pfam" id="PF04958">
    <property type="entry name" value="AstA"/>
    <property type="match status" value="1"/>
</dbReference>
<dbReference type="InterPro" id="IPR007041">
    <property type="entry name" value="Arg_succinylTrfase_AstA/AruG"/>
</dbReference>